<reference evidence="13" key="1">
    <citation type="submission" date="2025-08" db="UniProtKB">
        <authorList>
            <consortium name="RefSeq"/>
        </authorList>
    </citation>
    <scope>IDENTIFICATION</scope>
    <source>
        <strain evidence="13">15112-1751.03</strain>
        <tissue evidence="13">Whole Adult</tissue>
    </source>
</reference>
<evidence type="ECO:0000256" key="4">
    <source>
        <dbReference type="ARBA" id="ARBA00022618"/>
    </source>
</evidence>
<dbReference type="CTD" id="37377"/>
<dbReference type="GeneID" id="117577742"/>
<dbReference type="InterPro" id="IPR032733">
    <property type="entry name" value="HAUS3_N"/>
</dbReference>
<feature type="coiled-coil region" evidence="10">
    <location>
        <begin position="148"/>
        <end position="175"/>
    </location>
</feature>
<comment type="similarity">
    <text evidence="2">Belongs to the HAUS3 family.</text>
</comment>
<dbReference type="Pfam" id="PF14932">
    <property type="entry name" value="HAUS-augmin3"/>
    <property type="match status" value="1"/>
</dbReference>
<evidence type="ECO:0000256" key="3">
    <source>
        <dbReference type="ARBA" id="ARBA00022490"/>
    </source>
</evidence>
<evidence type="ECO:0000313" key="12">
    <source>
        <dbReference type="Proteomes" id="UP000515160"/>
    </source>
</evidence>
<accession>A0A6P8XYS1</accession>
<organism evidence="12 13">
    <name type="scientific">Drosophila albomicans</name>
    <name type="common">Fruit fly</name>
    <dbReference type="NCBI Taxonomy" id="7291"/>
    <lineage>
        <taxon>Eukaryota</taxon>
        <taxon>Metazoa</taxon>
        <taxon>Ecdysozoa</taxon>
        <taxon>Arthropoda</taxon>
        <taxon>Hexapoda</taxon>
        <taxon>Insecta</taxon>
        <taxon>Pterygota</taxon>
        <taxon>Neoptera</taxon>
        <taxon>Endopterygota</taxon>
        <taxon>Diptera</taxon>
        <taxon>Brachycera</taxon>
        <taxon>Muscomorpha</taxon>
        <taxon>Ephydroidea</taxon>
        <taxon>Drosophilidae</taxon>
        <taxon>Drosophila</taxon>
    </lineage>
</organism>
<keyword evidence="12" id="KW-1185">Reference proteome</keyword>
<evidence type="ECO:0000259" key="11">
    <source>
        <dbReference type="Pfam" id="PF14932"/>
    </source>
</evidence>
<evidence type="ECO:0000256" key="9">
    <source>
        <dbReference type="ARBA" id="ARBA00023306"/>
    </source>
</evidence>
<protein>
    <submittedName>
        <fullName evidence="13">Augmin complex subunit dgt3</fullName>
    </submittedName>
</protein>
<dbReference type="GO" id="GO:0005874">
    <property type="term" value="C:microtubule"/>
    <property type="evidence" value="ECO:0007669"/>
    <property type="project" value="UniProtKB-KW"/>
</dbReference>
<dbReference type="RefSeq" id="XP_034118544.1">
    <property type="nucleotide sequence ID" value="XM_034262653.2"/>
</dbReference>
<evidence type="ECO:0000256" key="8">
    <source>
        <dbReference type="ARBA" id="ARBA00023212"/>
    </source>
</evidence>
<comment type="subcellular location">
    <subcellularLocation>
        <location evidence="1">Cytoplasm</location>
        <location evidence="1">Cytoskeleton</location>
        <location evidence="1">Spindle</location>
    </subcellularLocation>
</comment>
<feature type="domain" description="HAUS augmin-like complex subunit 3 N-terminal" evidence="11">
    <location>
        <begin position="22"/>
        <end position="253"/>
    </location>
</feature>
<keyword evidence="5" id="KW-0493">Microtubule</keyword>
<evidence type="ECO:0000256" key="6">
    <source>
        <dbReference type="ARBA" id="ARBA00022776"/>
    </source>
</evidence>
<keyword evidence="6" id="KW-0498">Mitosis</keyword>
<evidence type="ECO:0000256" key="1">
    <source>
        <dbReference type="ARBA" id="ARBA00004186"/>
    </source>
</evidence>
<evidence type="ECO:0000313" key="13">
    <source>
        <dbReference type="RefSeq" id="XP_034118544.1"/>
    </source>
</evidence>
<keyword evidence="7 10" id="KW-0175">Coiled coil</keyword>
<evidence type="ECO:0000256" key="7">
    <source>
        <dbReference type="ARBA" id="ARBA00023054"/>
    </source>
</evidence>
<dbReference type="AlphaFoldDB" id="A0A6P8XYS1"/>
<evidence type="ECO:0000256" key="5">
    <source>
        <dbReference type="ARBA" id="ARBA00022701"/>
    </source>
</evidence>
<dbReference type="GO" id="GO:0005819">
    <property type="term" value="C:spindle"/>
    <property type="evidence" value="ECO:0007669"/>
    <property type="project" value="UniProtKB-SubCell"/>
</dbReference>
<keyword evidence="4" id="KW-0132">Cell division</keyword>
<dbReference type="Proteomes" id="UP000515160">
    <property type="component" value="Chromosome X"/>
</dbReference>
<name>A0A6P8XYS1_DROAB</name>
<sequence length="574" mass="67267">MGDLLKNSEMLKKLGFNNSNQWIIYDEQFEKFFSFLSENITDRNILTEQECLEASEMQQRGDWLHPEEERQLKLQQLESENPGLLKYGAADVEALVAEIAVIEEASNDYSALLGDMQDTKQDLVNHLRDRECTHLALQNSCGEILNNCLAKAGQLEELQRENAQLSDEAKKAFTTPQMPPLFMHQQPLEQYCLKHSSFQQYFTLFMKDNFKIREYTDFERDGERSMQNTILTLENLQNSLQHFSIAYIKEKAKAKATQAMIDHLDLNKIHCISLVDMARETHDLQMLNENHLKNTNEMLLNDLTFHVHQHVQHHIELVLYENSIQKRERALQRRENVKQAQDLFSDALSHAELVWIAIQLDLEKKRNCIDRSIQLDSQAQACCQRVQTMRTLNTSFKGIAPQFLYQLASQLSAHLGQNVRFNEAKTCLYEYEKFGRLLAYALQSMLAKKSQLYIREQLADLTHLEQSLRPFVFDSPIEQPLFENVEHLCSMFDAIRQMQHFEESINHMRTQFKESIIDRMEKEKLWRYSQLLWIWFLTEPQRMQHAIDEVKKCSANIPALTSNMFRHGGGLQRK</sequence>
<keyword evidence="8" id="KW-0206">Cytoskeleton</keyword>
<keyword evidence="3" id="KW-0963">Cytoplasm</keyword>
<proteinExistence type="inferred from homology"/>
<evidence type="ECO:0000256" key="2">
    <source>
        <dbReference type="ARBA" id="ARBA00009645"/>
    </source>
</evidence>
<evidence type="ECO:0000256" key="10">
    <source>
        <dbReference type="SAM" id="Coils"/>
    </source>
</evidence>
<gene>
    <name evidence="13" type="primary">LOC117577742</name>
</gene>
<keyword evidence="9" id="KW-0131">Cell cycle</keyword>
<dbReference type="OrthoDB" id="8187957at2759"/>
<dbReference type="GO" id="GO:0051301">
    <property type="term" value="P:cell division"/>
    <property type="evidence" value="ECO:0007669"/>
    <property type="project" value="UniProtKB-KW"/>
</dbReference>